<name>A0A3B0YBW4_9ZZZZ</name>
<feature type="compositionally biased region" description="Basic and acidic residues" evidence="1">
    <location>
        <begin position="44"/>
        <end position="58"/>
    </location>
</feature>
<proteinExistence type="predicted"/>
<dbReference type="AlphaFoldDB" id="A0A3B0YBW4"/>
<dbReference type="EMBL" id="UOFK01000151">
    <property type="protein sequence ID" value="VAW78358.1"/>
    <property type="molecule type" value="Genomic_DNA"/>
</dbReference>
<evidence type="ECO:0000256" key="1">
    <source>
        <dbReference type="SAM" id="MobiDB-lite"/>
    </source>
</evidence>
<sequence length="64" mass="7439">MATTAKQAAREIIEHLSDQASWDDILYELYVRRKIEAGLKAVEDGHTVPHEEVKQRLLDKKRHT</sequence>
<organism evidence="2">
    <name type="scientific">hydrothermal vent metagenome</name>
    <dbReference type="NCBI Taxonomy" id="652676"/>
    <lineage>
        <taxon>unclassified sequences</taxon>
        <taxon>metagenomes</taxon>
        <taxon>ecological metagenomes</taxon>
    </lineage>
</organism>
<feature type="region of interest" description="Disordered" evidence="1">
    <location>
        <begin position="44"/>
        <end position="64"/>
    </location>
</feature>
<evidence type="ECO:0008006" key="3">
    <source>
        <dbReference type="Google" id="ProtNLM"/>
    </source>
</evidence>
<gene>
    <name evidence="2" type="ORF">MNBD_GAMMA13-1882</name>
</gene>
<accession>A0A3B0YBW4</accession>
<evidence type="ECO:0000313" key="2">
    <source>
        <dbReference type="EMBL" id="VAW78358.1"/>
    </source>
</evidence>
<reference evidence="2" key="1">
    <citation type="submission" date="2018-06" db="EMBL/GenBank/DDBJ databases">
        <authorList>
            <person name="Zhirakovskaya E."/>
        </authorList>
    </citation>
    <scope>NUCLEOTIDE SEQUENCE</scope>
</reference>
<protein>
    <recommendedName>
        <fullName evidence="3">Prevent host death protein, Phd antitoxin</fullName>
    </recommendedName>
</protein>